<proteinExistence type="predicted"/>
<evidence type="ECO:0000313" key="1">
    <source>
        <dbReference type="EMBL" id="OOE89270.1"/>
    </source>
</evidence>
<dbReference type="RefSeq" id="WP_077771676.1">
    <property type="nucleotide sequence ID" value="NZ_MUFC01000004.1"/>
</dbReference>
<organism evidence="1 2">
    <name type="scientific">Salinivibrio sharmensis</name>
    <dbReference type="NCBI Taxonomy" id="390883"/>
    <lineage>
        <taxon>Bacteria</taxon>
        <taxon>Pseudomonadati</taxon>
        <taxon>Pseudomonadota</taxon>
        <taxon>Gammaproteobacteria</taxon>
        <taxon>Vibrionales</taxon>
        <taxon>Vibrionaceae</taxon>
        <taxon>Salinivibrio</taxon>
    </lineage>
</organism>
<comment type="caution">
    <text evidence="1">The sequence shown here is derived from an EMBL/GenBank/DDBJ whole genome shotgun (WGS) entry which is preliminary data.</text>
</comment>
<sequence length="658" mass="75814">MSRSLTTLINLTFDFDALNQKYVIYKASLDKRVGSTGYAHQLSLVERVAKPKALIKHSGYYWILRDQHDKTKPESADIGFERVAFEDCSPLLLGRLFVRALGKVASSEFFSGLGETFLFVEPEKFFEHTVYKCIKFDLKESVRFNALFISMDGTTFSPIETAHKRANTIEKLPKFEFDMETGLLRRNPKGNLIVHSPGKGKFTTNAIDISGKELISLKKTKTGALYHFVDLMNHHFSGCLSMQLKSIKATWRKHYKKCDVENVYQRIYQVIDNHGGLQVVNASLKEEGFERLKQQRWPVKIEFLDSEASIDASKPLLVVLDSPEDYDKAGRSDPKASFYSEHRVTQSIYNVTITSVRNKTKGNALSPIIDALVKEMAIKQECLAQQFFIQELQGVYWFVEREDPPYGNKDPIFHILKCRNGCFQYEQQDAFYFDDLGIELPEKKRYFETLSYVIDMGQQSPRICTIVHEEIAAIPDAARLFEVLEHLKRSNQQGISRVFIEHFLADGAYKQDPVYDKLVSMLNTHPLHEEFDKQELKIAKIGYRSTAEKALVDGYFEQTGIMLNYSIKGEHNEYLEALTGHFYDADHSAYFVGIEKGGFKFHRGQFNHLRYLEGPEDLKQVCLTLTQSYFIRNKLATVKPFPFKYLAECKDRFKYSNT</sequence>
<protein>
    <submittedName>
        <fullName evidence="1">Uncharacterized protein</fullName>
    </submittedName>
</protein>
<accession>A0ABX3KIH6</accession>
<dbReference type="Proteomes" id="UP000188627">
    <property type="component" value="Unassembled WGS sequence"/>
</dbReference>
<dbReference type="EMBL" id="MUFC01000004">
    <property type="protein sequence ID" value="OOE89270.1"/>
    <property type="molecule type" value="Genomic_DNA"/>
</dbReference>
<keyword evidence="2" id="KW-1185">Reference proteome</keyword>
<reference evidence="2" key="1">
    <citation type="submission" date="2017-01" db="EMBL/GenBank/DDBJ databases">
        <title>Draft genome of the species Salinivibrio sharmensis.</title>
        <authorList>
            <person name="Lopez-Hermoso C."/>
            <person name="De La Haba R."/>
            <person name="Sanchez-Porro C."/>
            <person name="Ventosa A."/>
        </authorList>
    </citation>
    <scope>NUCLEOTIDE SEQUENCE [LARGE SCALE GENOMIC DNA]</scope>
    <source>
        <strain evidence="2">CBH463</strain>
    </source>
</reference>
<gene>
    <name evidence="1" type="ORF">BZG74_05360</name>
</gene>
<name>A0ABX3KIH6_9GAMM</name>
<evidence type="ECO:0000313" key="2">
    <source>
        <dbReference type="Proteomes" id="UP000188627"/>
    </source>
</evidence>